<evidence type="ECO:0008006" key="3">
    <source>
        <dbReference type="Google" id="ProtNLM"/>
    </source>
</evidence>
<comment type="caution">
    <text evidence="1">The sequence shown here is derived from an EMBL/GenBank/DDBJ whole genome shotgun (WGS) entry which is preliminary data.</text>
</comment>
<dbReference type="AlphaFoldDB" id="V2TQ68"/>
<protein>
    <recommendedName>
        <fullName evidence="3">DUF4376 domain-containing protein</fullName>
    </recommendedName>
</protein>
<sequence>MDNVFYFANVDKQALDIRQSDADLGDGYQLISSDEHDKLYTAINNQCVFFKDLTISTPRPSAYSKLENGVWVDSRTDIQKREDYLATLSPLTQRQFKLALLQNNLLDKTEAAINAISDSTKKSQINIEYNYAGSFERQSDSVLYMVNLLQLTDDQVDQMWQQAMKL</sequence>
<dbReference type="PATRIC" id="fig|1392540.3.peg.664"/>
<proteinExistence type="predicted"/>
<dbReference type="RefSeq" id="WP_023272277.1">
    <property type="nucleotide sequence ID" value="NZ_KI530712.1"/>
</dbReference>
<dbReference type="Proteomes" id="UP000023785">
    <property type="component" value="Unassembled WGS sequence"/>
</dbReference>
<dbReference type="STRING" id="1392540.P256_00683"/>
<evidence type="ECO:0000313" key="1">
    <source>
        <dbReference type="EMBL" id="ESK40236.1"/>
    </source>
</evidence>
<dbReference type="OrthoDB" id="8596093at2"/>
<evidence type="ECO:0000313" key="2">
    <source>
        <dbReference type="Proteomes" id="UP000023785"/>
    </source>
</evidence>
<accession>V2TQ68</accession>
<dbReference type="HOGENOM" id="CLU_1615429_0_0_6"/>
<name>V2TQ68_9GAMM</name>
<gene>
    <name evidence="1" type="ORF">P256_00683</name>
</gene>
<dbReference type="EMBL" id="AYER01000003">
    <property type="protein sequence ID" value="ESK40236.1"/>
    <property type="molecule type" value="Genomic_DNA"/>
</dbReference>
<reference evidence="1 2" key="1">
    <citation type="submission" date="2013-10" db="EMBL/GenBank/DDBJ databases">
        <title>The Genome Sequence of Acinetobacter nectaris CIP 110549.</title>
        <authorList>
            <consortium name="The Broad Institute Genomics Platform"/>
            <consortium name="The Broad Institute Genome Sequencing Center for Infectious Disease"/>
            <person name="Cerqueira G."/>
            <person name="Feldgarden M."/>
            <person name="Courvalin P."/>
            <person name="Grillot-Courvalin C."/>
            <person name="Clermont D."/>
            <person name="Rocha E."/>
            <person name="Yoon E.-J."/>
            <person name="Nemec A."/>
            <person name="Young S.K."/>
            <person name="Zeng Q."/>
            <person name="Gargeya S."/>
            <person name="Fitzgerald M."/>
            <person name="Abouelleil A."/>
            <person name="Alvarado L."/>
            <person name="Berlin A.M."/>
            <person name="Chapman S.B."/>
            <person name="Gainer-Dewar J."/>
            <person name="Goldberg J."/>
            <person name="Gnerre S."/>
            <person name="Griggs A."/>
            <person name="Gujja S."/>
            <person name="Hansen M."/>
            <person name="Howarth C."/>
            <person name="Imamovic A."/>
            <person name="Ireland A."/>
            <person name="Larimer J."/>
            <person name="McCowan C."/>
            <person name="Murphy C."/>
            <person name="Pearson M."/>
            <person name="Poon T.W."/>
            <person name="Priest M."/>
            <person name="Roberts A."/>
            <person name="Saif S."/>
            <person name="Shea T."/>
            <person name="Sykes S."/>
            <person name="Wortman J."/>
            <person name="Nusbaum C."/>
            <person name="Birren B."/>
        </authorList>
    </citation>
    <scope>NUCLEOTIDE SEQUENCE [LARGE SCALE GENOMIC DNA]</scope>
    <source>
        <strain evidence="1 2">CIP 110549</strain>
    </source>
</reference>
<keyword evidence="2" id="KW-1185">Reference proteome</keyword>
<dbReference type="eggNOG" id="ENOG5032BNZ">
    <property type="taxonomic scope" value="Bacteria"/>
</dbReference>
<organism evidence="1 2">
    <name type="scientific">Acinetobacter nectaris CIP 110549</name>
    <dbReference type="NCBI Taxonomy" id="1392540"/>
    <lineage>
        <taxon>Bacteria</taxon>
        <taxon>Pseudomonadati</taxon>
        <taxon>Pseudomonadota</taxon>
        <taxon>Gammaproteobacteria</taxon>
        <taxon>Moraxellales</taxon>
        <taxon>Moraxellaceae</taxon>
        <taxon>Acinetobacter</taxon>
    </lineage>
</organism>